<sequence length="128" mass="14119">MSKVQHEERMQDSTFPMVGNRAPGMAGTTLGTVQPMSSSYQEYSVNLPKDLVDEARGRSGDSGLSSYLEQALRHRVEQERLHELATWMQEANGPVSDEAIQQVHDEIDRAHTEQGVVPGSENPGREAA</sequence>
<protein>
    <recommendedName>
        <fullName evidence="4">CopG family transcriptional regulator</fullName>
    </recommendedName>
</protein>
<keyword evidence="3" id="KW-1185">Reference proteome</keyword>
<dbReference type="Proteomes" id="UP000598217">
    <property type="component" value="Unassembled WGS sequence"/>
</dbReference>
<dbReference type="RefSeq" id="WP_191268213.1">
    <property type="nucleotide sequence ID" value="NZ_BMXJ01000002.1"/>
</dbReference>
<evidence type="ECO:0000313" key="2">
    <source>
        <dbReference type="EMBL" id="MBE1456770.1"/>
    </source>
</evidence>
<proteinExistence type="predicted"/>
<dbReference type="EMBL" id="JADBDY010000001">
    <property type="protein sequence ID" value="MBE1456770.1"/>
    <property type="molecule type" value="Genomic_DNA"/>
</dbReference>
<evidence type="ECO:0000256" key="1">
    <source>
        <dbReference type="SAM" id="MobiDB-lite"/>
    </source>
</evidence>
<feature type="compositionally biased region" description="Basic and acidic residues" evidence="1">
    <location>
        <begin position="1"/>
        <end position="11"/>
    </location>
</feature>
<gene>
    <name evidence="2" type="ORF">H4W79_000984</name>
</gene>
<feature type="region of interest" description="Disordered" evidence="1">
    <location>
        <begin position="1"/>
        <end position="33"/>
    </location>
</feature>
<organism evidence="2 3">
    <name type="scientific">Nocardiopsis terrae</name>
    <dbReference type="NCBI Taxonomy" id="372655"/>
    <lineage>
        <taxon>Bacteria</taxon>
        <taxon>Bacillati</taxon>
        <taxon>Actinomycetota</taxon>
        <taxon>Actinomycetes</taxon>
        <taxon>Streptosporangiales</taxon>
        <taxon>Nocardiopsidaceae</taxon>
        <taxon>Nocardiopsis</taxon>
    </lineage>
</organism>
<feature type="region of interest" description="Disordered" evidence="1">
    <location>
        <begin position="107"/>
        <end position="128"/>
    </location>
</feature>
<reference evidence="2 3" key="1">
    <citation type="submission" date="2020-10" db="EMBL/GenBank/DDBJ databases">
        <title>Sequencing the genomes of 1000 actinobacteria strains.</title>
        <authorList>
            <person name="Klenk H.-P."/>
        </authorList>
    </citation>
    <scope>NUCLEOTIDE SEQUENCE [LARGE SCALE GENOMIC DNA]</scope>
    <source>
        <strain evidence="2 3">DSM 45157</strain>
    </source>
</reference>
<evidence type="ECO:0008006" key="4">
    <source>
        <dbReference type="Google" id="ProtNLM"/>
    </source>
</evidence>
<evidence type="ECO:0000313" key="3">
    <source>
        <dbReference type="Proteomes" id="UP000598217"/>
    </source>
</evidence>
<comment type="caution">
    <text evidence="2">The sequence shown here is derived from an EMBL/GenBank/DDBJ whole genome shotgun (WGS) entry which is preliminary data.</text>
</comment>
<name>A0ABR9HCK9_9ACTN</name>
<accession>A0ABR9HCK9</accession>